<feature type="region of interest" description="Disordered" evidence="1">
    <location>
        <begin position="320"/>
        <end position="348"/>
    </location>
</feature>
<sequence>MAAFSRELVSSKTGYISAGSSKELLGSGFKLMLMPTPSVQEAWGVAWSDPALRVPLFQVFFCCVRHLEKLSDLKDADEDPSFRALHCIFVCISLGISPAINGHNQQVATATRVKLAKLAVDTQLLHALARLVAAQTDSEAKGIKQLAAAARAGCPAVAPLHQEPTTRAASIDYSGTCIRACIEAAVGPDAERMRAVGLHDAITDSRAFPRLALSTLVLSGVAVELDEALTAAAATAAASRSAGGGSRGGGSGSSRGGGGGGGGGGAAGPVHVHREGMIKQIRRVASIIMQLWDSHTAAIQAVAAAAQQTTAATAEAARGTAGAATGGSTKSSGGNAISSNNNGSSTATTAPAAAAAEAAALPWVERMLSDASVQHFMLQHLVAQVAAADGGGGYGLAPRQLLLAPEPPIPESDAMRLEVPNDGSMHALMSFMGGGPQLPLLLLDTVYTSVAGWTVHARPNAASAAAGAAAAAGAGAGGCGCGSGNGSGAAPGSEPQWPPGAPWQARNVFALAEAGGHSGMLQRPGVPLRGMQGLLRRLVEVCLASLVPGLRRHQQQRGGSAAAAQLYTLATTQPTATGKAFPARGSLMCASRAVLLAFSNRCLKAQERQRLWLQKQQQQQQQQGGAAPAVCTVDPEPHGDIRALWRPLVRVAHACVDAAVVTGMDLGDCGFPKSGPTVSTADADTKAPNYNEAADALRFIERLMSPCGGLRLPRLPPRHGVLFTLLPEAPIALLTALESGYVPALERLLRALHRTEGSNRELCHKSVGGFGLFASHFRSFEPAWAGVFAYGQPTEVASLMATSATTMRLMMSSVVGVADMTWDPEYTDAALLTAKRRLPGEMAMRRRLIRGPNLLQGMLAWLADSVAPPSGGPQAGAAAAAAAPSGWAAADGAAAGLVPGGLWWQRRWRHAMAAPGNSNDGGGGAAAFDWGVPQPALQSLALCSFTLKRWFFWVARSGRNMCVMAQKVAASAAGRMPGPFPNPQTMALCLLPSDPAAQQNDDLEHLGAQARTALGAACTVFQAVPVIVHAHLQCKEFAEAARQRAASDSGSSAGPAGGAAAKAARAAAEAAEAEAEAWKRLLLDFSHASCLELVAEATELMNAPGASGVVRAEHARWALYALLHLAVAFPEDAARELQQYLVPSPFFTAGPSRPAAGPVPRVTADAALQAACIQVLGVQDTGSMAADFAMLARLVKAGRSEPRDMEALKAGFPKTVACTVGRRADALWARRVAALLPPLAMAGELGS</sequence>
<dbReference type="PANTHER" id="PTHR16306">
    <property type="entry name" value="TRANSLIN-ASSOCIATED FACTOR X-INTERACTING PROTEIN 1"/>
    <property type="match status" value="1"/>
</dbReference>
<evidence type="ECO:0000313" key="2">
    <source>
        <dbReference type="EMBL" id="KAG2447336.1"/>
    </source>
</evidence>
<dbReference type="PANTHER" id="PTHR16306:SF0">
    <property type="entry name" value="TRANSLIN-ASSOCIATED FACTOR X-INTERACTING PROTEIN 1"/>
    <property type="match status" value="1"/>
</dbReference>
<dbReference type="GO" id="GO:0005737">
    <property type="term" value="C:cytoplasm"/>
    <property type="evidence" value="ECO:0007669"/>
    <property type="project" value="TreeGrafter"/>
</dbReference>
<comment type="caution">
    <text evidence="2">The sequence shown here is derived from an EMBL/GenBank/DDBJ whole genome shotgun (WGS) entry which is preliminary data.</text>
</comment>
<feature type="region of interest" description="Disordered" evidence="1">
    <location>
        <begin position="237"/>
        <end position="270"/>
    </location>
</feature>
<gene>
    <name evidence="2" type="ORF">HYH02_007665</name>
</gene>
<dbReference type="OrthoDB" id="537777at2759"/>
<accession>A0A836B4C3</accession>
<evidence type="ECO:0000256" key="1">
    <source>
        <dbReference type="SAM" id="MobiDB-lite"/>
    </source>
</evidence>
<organism evidence="2 3">
    <name type="scientific">Chlamydomonas schloesseri</name>
    <dbReference type="NCBI Taxonomy" id="2026947"/>
    <lineage>
        <taxon>Eukaryota</taxon>
        <taxon>Viridiplantae</taxon>
        <taxon>Chlorophyta</taxon>
        <taxon>core chlorophytes</taxon>
        <taxon>Chlorophyceae</taxon>
        <taxon>CS clade</taxon>
        <taxon>Chlamydomonadales</taxon>
        <taxon>Chlamydomonadaceae</taxon>
        <taxon>Chlamydomonas</taxon>
    </lineage>
</organism>
<name>A0A836B4C3_9CHLO</name>
<keyword evidence="3" id="KW-1185">Reference proteome</keyword>
<dbReference type="EMBL" id="JAEHOD010000022">
    <property type="protein sequence ID" value="KAG2447336.1"/>
    <property type="molecule type" value="Genomic_DNA"/>
</dbReference>
<dbReference type="AlphaFoldDB" id="A0A836B4C3"/>
<evidence type="ECO:0000313" key="3">
    <source>
        <dbReference type="Proteomes" id="UP000613740"/>
    </source>
</evidence>
<dbReference type="Proteomes" id="UP000613740">
    <property type="component" value="Unassembled WGS sequence"/>
</dbReference>
<protein>
    <submittedName>
        <fullName evidence="2">Uncharacterized protein</fullName>
    </submittedName>
</protein>
<proteinExistence type="predicted"/>
<feature type="compositionally biased region" description="Gly residues" evidence="1">
    <location>
        <begin position="242"/>
        <end position="267"/>
    </location>
</feature>
<reference evidence="2" key="1">
    <citation type="journal article" date="2020" name="bioRxiv">
        <title>Comparative genomics of Chlamydomonas.</title>
        <authorList>
            <person name="Craig R.J."/>
            <person name="Hasan A.R."/>
            <person name="Ness R.W."/>
            <person name="Keightley P.D."/>
        </authorList>
    </citation>
    <scope>NUCLEOTIDE SEQUENCE</scope>
    <source>
        <strain evidence="2">CCAP 11/173</strain>
    </source>
</reference>